<proteinExistence type="predicted"/>
<name>A0A0K1PQR8_9BACT</name>
<protein>
    <submittedName>
        <fullName evidence="1">Uncharacterized protein</fullName>
    </submittedName>
</protein>
<keyword evidence="2" id="KW-1185">Reference proteome</keyword>
<dbReference type="Proteomes" id="UP000064967">
    <property type="component" value="Chromosome"/>
</dbReference>
<dbReference type="EMBL" id="CP012333">
    <property type="protein sequence ID" value="AKU95464.1"/>
    <property type="molecule type" value="Genomic_DNA"/>
</dbReference>
<organism evidence="1 2">
    <name type="scientific">Labilithrix luteola</name>
    <dbReference type="NCBI Taxonomy" id="1391654"/>
    <lineage>
        <taxon>Bacteria</taxon>
        <taxon>Pseudomonadati</taxon>
        <taxon>Myxococcota</taxon>
        <taxon>Polyangia</taxon>
        <taxon>Polyangiales</taxon>
        <taxon>Labilitrichaceae</taxon>
        <taxon>Labilithrix</taxon>
    </lineage>
</organism>
<gene>
    <name evidence="1" type="ORF">AKJ09_02128</name>
</gene>
<dbReference type="KEGG" id="llu:AKJ09_02128"/>
<evidence type="ECO:0000313" key="1">
    <source>
        <dbReference type="EMBL" id="AKU95464.1"/>
    </source>
</evidence>
<dbReference type="AlphaFoldDB" id="A0A0K1PQR8"/>
<dbReference type="STRING" id="1391654.AKJ09_02128"/>
<evidence type="ECO:0000313" key="2">
    <source>
        <dbReference type="Proteomes" id="UP000064967"/>
    </source>
</evidence>
<reference evidence="1 2" key="1">
    <citation type="submission" date="2015-08" db="EMBL/GenBank/DDBJ databases">
        <authorList>
            <person name="Babu N.S."/>
            <person name="Beckwith C.J."/>
            <person name="Beseler K.G."/>
            <person name="Brison A."/>
            <person name="Carone J.V."/>
            <person name="Caskin T.P."/>
            <person name="Diamond M."/>
            <person name="Durham M.E."/>
            <person name="Foxe J.M."/>
            <person name="Go M."/>
            <person name="Henderson B.A."/>
            <person name="Jones I.B."/>
            <person name="McGettigan J.A."/>
            <person name="Micheletti S.J."/>
            <person name="Nasrallah M.E."/>
            <person name="Ortiz D."/>
            <person name="Piller C.R."/>
            <person name="Privatt S.R."/>
            <person name="Schneider S.L."/>
            <person name="Sharp S."/>
            <person name="Smith T.C."/>
            <person name="Stanton J.D."/>
            <person name="Ullery H.E."/>
            <person name="Wilson R.J."/>
            <person name="Serrano M.G."/>
            <person name="Buck G."/>
            <person name="Lee V."/>
            <person name="Wang Y."/>
            <person name="Carvalho R."/>
            <person name="Voegtly L."/>
            <person name="Shi R."/>
            <person name="Duckworth R."/>
            <person name="Johnson A."/>
            <person name="Loviza R."/>
            <person name="Walstead R."/>
            <person name="Shah Z."/>
            <person name="Kiflezghi M."/>
            <person name="Wade K."/>
            <person name="Ball S.L."/>
            <person name="Bradley K.W."/>
            <person name="Asai D.J."/>
            <person name="Bowman C.A."/>
            <person name="Russell D.A."/>
            <person name="Pope W.H."/>
            <person name="Jacobs-Sera D."/>
            <person name="Hendrix R.W."/>
            <person name="Hatfull G.F."/>
        </authorList>
    </citation>
    <scope>NUCLEOTIDE SEQUENCE [LARGE SCALE GENOMIC DNA]</scope>
    <source>
        <strain evidence="1 2">DSM 27648</strain>
    </source>
</reference>
<accession>A0A0K1PQR8</accession>
<sequence length="91" mass="10316">MSLWQTALRSTSEHSLARVARIKRFVARPLPPYDVLSAFAPRSWGRDDSPRPRAADLRLRTGRLALVSSRECSSCLQRHHRLAPPFRAPLA</sequence>